<dbReference type="Gene3D" id="3.40.50.1820">
    <property type="entry name" value="alpha/beta hydrolase"/>
    <property type="match status" value="1"/>
</dbReference>
<keyword evidence="1 5" id="KW-0378">Hydrolase</keyword>
<dbReference type="SUPFAM" id="SSF53474">
    <property type="entry name" value="alpha/beta-Hydrolases"/>
    <property type="match status" value="1"/>
</dbReference>
<feature type="chain" id="PRO_5017004876" evidence="4">
    <location>
        <begin position="20"/>
        <end position="373"/>
    </location>
</feature>
<dbReference type="PANTHER" id="PTHR10272">
    <property type="entry name" value="PLATELET-ACTIVATING FACTOR ACETYLHYDROLASE"/>
    <property type="match status" value="1"/>
</dbReference>
<accession>A0A344LAB0</accession>
<feature type="signal peptide" evidence="4">
    <location>
        <begin position="1"/>
        <end position="19"/>
    </location>
</feature>
<evidence type="ECO:0000256" key="2">
    <source>
        <dbReference type="ARBA" id="ARBA00022963"/>
    </source>
</evidence>
<dbReference type="InterPro" id="IPR029058">
    <property type="entry name" value="AB_hydrolase_fold"/>
</dbReference>
<sequence>MVVLIGVLALAAGAVPASASPDFTPRLPKTTGALPVGKTVMHLVDWSRPDTWVPSAGSRELMVSVFHPTFVPHGRRAQYMTPLESELLLKDGEITSLPYDLFSRTKMNSVADASPMGRWPLVVLSPGFTKPRATLSGLAEDLASHGFVVAVVDHTYENVATTFPDGRVTECVACEITRTPETADAFWKKLADGRAADVSFVIDSLLADWGRFVDGSRIAMAGHSVGGASSVHAMMADSRIKAGINIDGMNSTPLTGELTRPFLFLGRESQYAPGTGEQSGTWERDWASMTGWKRWLVVRGPEHASFTDVGLLAEQAGLDVGAELSAERTSVITRRYVRAFFDEHLRGIPQGLLAAPSSRYPEVRFCTPDGGCA</sequence>
<keyword evidence="3" id="KW-0443">Lipid metabolism</keyword>
<protein>
    <submittedName>
        <fullName evidence="5">Acetylhydrolase</fullName>
    </submittedName>
</protein>
<dbReference type="AlphaFoldDB" id="A0A344LAB0"/>
<dbReference type="Proteomes" id="UP000250434">
    <property type="component" value="Chromosome"/>
</dbReference>
<dbReference type="GO" id="GO:0016042">
    <property type="term" value="P:lipid catabolic process"/>
    <property type="evidence" value="ECO:0007669"/>
    <property type="project" value="UniProtKB-KW"/>
</dbReference>
<proteinExistence type="predicted"/>
<gene>
    <name evidence="5" type="ORF">A4R43_22840</name>
</gene>
<evidence type="ECO:0000256" key="3">
    <source>
        <dbReference type="ARBA" id="ARBA00023098"/>
    </source>
</evidence>
<evidence type="ECO:0000313" key="6">
    <source>
        <dbReference type="Proteomes" id="UP000250434"/>
    </source>
</evidence>
<keyword evidence="6" id="KW-1185">Reference proteome</keyword>
<name>A0A344LAB0_9PSEU</name>
<organism evidence="5 6">
    <name type="scientific">Amycolatopsis albispora</name>
    <dbReference type="NCBI Taxonomy" id="1804986"/>
    <lineage>
        <taxon>Bacteria</taxon>
        <taxon>Bacillati</taxon>
        <taxon>Actinomycetota</taxon>
        <taxon>Actinomycetes</taxon>
        <taxon>Pseudonocardiales</taxon>
        <taxon>Pseudonocardiaceae</taxon>
        <taxon>Amycolatopsis</taxon>
    </lineage>
</organism>
<dbReference type="Pfam" id="PF03403">
    <property type="entry name" value="PAF-AH_p_II"/>
    <property type="match status" value="2"/>
</dbReference>
<dbReference type="KEGG" id="aab:A4R43_22840"/>
<dbReference type="GO" id="GO:0003847">
    <property type="term" value="F:1-alkyl-2-acetylglycerophosphocholine esterase activity"/>
    <property type="evidence" value="ECO:0007669"/>
    <property type="project" value="TreeGrafter"/>
</dbReference>
<reference evidence="5 6" key="1">
    <citation type="submission" date="2016-04" db="EMBL/GenBank/DDBJ databases">
        <title>Complete genome sequence and analysis of deep-sea sediment isolate, Amycolatopsis sp. WP1.</title>
        <authorList>
            <person name="Wang H."/>
            <person name="Chen S."/>
            <person name="Wu Q."/>
        </authorList>
    </citation>
    <scope>NUCLEOTIDE SEQUENCE [LARGE SCALE GENOMIC DNA]</scope>
    <source>
        <strain evidence="5 6">WP1</strain>
    </source>
</reference>
<keyword evidence="2" id="KW-0442">Lipid degradation</keyword>
<dbReference type="PANTHER" id="PTHR10272:SF0">
    <property type="entry name" value="PLATELET-ACTIVATING FACTOR ACETYLHYDROLASE"/>
    <property type="match status" value="1"/>
</dbReference>
<dbReference type="RefSeq" id="WP_236808202.1">
    <property type="nucleotide sequence ID" value="NZ_CP015163.1"/>
</dbReference>
<keyword evidence="4" id="KW-0732">Signal</keyword>
<evidence type="ECO:0000256" key="4">
    <source>
        <dbReference type="SAM" id="SignalP"/>
    </source>
</evidence>
<evidence type="ECO:0000256" key="1">
    <source>
        <dbReference type="ARBA" id="ARBA00022801"/>
    </source>
</evidence>
<evidence type="ECO:0000313" key="5">
    <source>
        <dbReference type="EMBL" id="AXB44984.1"/>
    </source>
</evidence>
<dbReference type="EMBL" id="CP015163">
    <property type="protein sequence ID" value="AXB44984.1"/>
    <property type="molecule type" value="Genomic_DNA"/>
</dbReference>